<feature type="domain" description="Pyrroline-5-carboxylate reductase dimerisation" evidence="4">
    <location>
        <begin position="156"/>
        <end position="259"/>
    </location>
</feature>
<organism evidence="5 6">
    <name type="scientific">Eubacterium ruminantium</name>
    <dbReference type="NCBI Taxonomy" id="42322"/>
    <lineage>
        <taxon>Bacteria</taxon>
        <taxon>Bacillati</taxon>
        <taxon>Bacillota</taxon>
        <taxon>Clostridia</taxon>
        <taxon>Eubacteriales</taxon>
        <taxon>Eubacteriaceae</taxon>
        <taxon>Eubacterium</taxon>
    </lineage>
</organism>
<dbReference type="InterPro" id="IPR028939">
    <property type="entry name" value="P5C_Rdtase_cat_N"/>
</dbReference>
<dbReference type="SUPFAM" id="SSF48179">
    <property type="entry name" value="6-phosphogluconate dehydrogenase C-terminal domain-like"/>
    <property type="match status" value="1"/>
</dbReference>
<name>A0A1T4P6P0_9FIRM</name>
<dbReference type="Proteomes" id="UP000189857">
    <property type="component" value="Unassembled WGS sequence"/>
</dbReference>
<accession>A0A1T4P6P0</accession>
<dbReference type="GO" id="GO:0055129">
    <property type="term" value="P:L-proline biosynthetic process"/>
    <property type="evidence" value="ECO:0007669"/>
    <property type="project" value="TreeGrafter"/>
</dbReference>
<evidence type="ECO:0000313" key="6">
    <source>
        <dbReference type="Proteomes" id="UP000189857"/>
    </source>
</evidence>
<gene>
    <name evidence="5" type="ORF">SAMN02745110_01838</name>
</gene>
<dbReference type="AlphaFoldDB" id="A0A1T4P6P0"/>
<dbReference type="Gene3D" id="1.10.3730.10">
    <property type="entry name" value="ProC C-terminal domain-like"/>
    <property type="match status" value="1"/>
</dbReference>
<keyword evidence="2" id="KW-0521">NADP</keyword>
<evidence type="ECO:0000259" key="3">
    <source>
        <dbReference type="Pfam" id="PF03807"/>
    </source>
</evidence>
<sequence>MNIGIIGYGSMGKMLLQKISETGKVNHDKLFVSNRTLSKIEAAPDKYVISESNTSLAMSSDIIFICTRPADLLPVLEEISSVVKDDTLIISLNGSITFESLEKISNRKYVKVIPSVTAEINKSQTLVTYNRFVSEDDKRLLRDILSCIGNVIELPENEMGMGSELVSCMPGFIASIFDVICQSAIKHTSIPQEQVIKMVLDTLSSTGELMLRKDMSFEDVVKRVATKGGITEVGSRVIYDGFPDIADEMFGKTLAKRRETAAIVKTYCD</sequence>
<dbReference type="InterPro" id="IPR029036">
    <property type="entry name" value="P5CR_dimer"/>
</dbReference>
<proteinExistence type="inferred from homology"/>
<dbReference type="RefSeq" id="WP_078787663.1">
    <property type="nucleotide sequence ID" value="NZ_FMTO01000010.1"/>
</dbReference>
<dbReference type="InterPro" id="IPR008927">
    <property type="entry name" value="6-PGluconate_DH-like_C_sf"/>
</dbReference>
<feature type="binding site" evidence="2">
    <location>
        <begin position="6"/>
        <end position="11"/>
    </location>
    <ligand>
        <name>NADP(+)</name>
        <dbReference type="ChEBI" id="CHEBI:58349"/>
    </ligand>
</feature>
<dbReference type="InterPro" id="IPR036291">
    <property type="entry name" value="NAD(P)-bd_dom_sf"/>
</dbReference>
<dbReference type="Pfam" id="PF03807">
    <property type="entry name" value="F420_oxidored"/>
    <property type="match status" value="1"/>
</dbReference>
<dbReference type="EMBL" id="FUXA01000011">
    <property type="protein sequence ID" value="SJZ87174.1"/>
    <property type="molecule type" value="Genomic_DNA"/>
</dbReference>
<feature type="domain" description="Pyrroline-5-carboxylate reductase catalytic N-terminal" evidence="3">
    <location>
        <begin position="3"/>
        <end position="92"/>
    </location>
</feature>
<dbReference type="InterPro" id="IPR000304">
    <property type="entry name" value="Pyrroline-COOH_reductase"/>
</dbReference>
<reference evidence="5 6" key="1">
    <citation type="submission" date="2017-02" db="EMBL/GenBank/DDBJ databases">
        <authorList>
            <person name="Peterson S.W."/>
        </authorList>
    </citation>
    <scope>NUCLEOTIDE SEQUENCE [LARGE SCALE GENOMIC DNA]</scope>
    <source>
        <strain evidence="5 6">ATCC 17233</strain>
    </source>
</reference>
<dbReference type="Gene3D" id="3.40.50.720">
    <property type="entry name" value="NAD(P)-binding Rossmann-like Domain"/>
    <property type="match status" value="1"/>
</dbReference>
<dbReference type="PIRSF" id="PIRSF000193">
    <property type="entry name" value="Pyrrol-5-carb_rd"/>
    <property type="match status" value="1"/>
</dbReference>
<dbReference type="SUPFAM" id="SSF51735">
    <property type="entry name" value="NAD(P)-binding Rossmann-fold domains"/>
    <property type="match status" value="1"/>
</dbReference>
<dbReference type="Pfam" id="PF14748">
    <property type="entry name" value="P5CR_dimer"/>
    <property type="match status" value="1"/>
</dbReference>
<protein>
    <submittedName>
        <fullName evidence="5">Pyrroline-5-carboxylate reductase</fullName>
    </submittedName>
</protein>
<comment type="similarity">
    <text evidence="1">Belongs to the pyrroline-5-carboxylate reductase family.</text>
</comment>
<dbReference type="OrthoDB" id="9793586at2"/>
<dbReference type="PANTHER" id="PTHR11645">
    <property type="entry name" value="PYRROLINE-5-CARBOXYLATE REDUCTASE"/>
    <property type="match status" value="1"/>
</dbReference>
<keyword evidence="6" id="KW-1185">Reference proteome</keyword>
<feature type="binding site" evidence="2">
    <location>
        <position position="53"/>
    </location>
    <ligand>
        <name>NADPH</name>
        <dbReference type="ChEBI" id="CHEBI:57783"/>
    </ligand>
</feature>
<dbReference type="GO" id="GO:0004735">
    <property type="term" value="F:pyrroline-5-carboxylate reductase activity"/>
    <property type="evidence" value="ECO:0007669"/>
    <property type="project" value="InterPro"/>
</dbReference>
<evidence type="ECO:0000256" key="2">
    <source>
        <dbReference type="PIRSR" id="PIRSR000193-1"/>
    </source>
</evidence>
<evidence type="ECO:0000259" key="4">
    <source>
        <dbReference type="Pfam" id="PF14748"/>
    </source>
</evidence>
<evidence type="ECO:0000313" key="5">
    <source>
        <dbReference type="EMBL" id="SJZ87174.1"/>
    </source>
</evidence>
<evidence type="ECO:0000256" key="1">
    <source>
        <dbReference type="ARBA" id="ARBA00005525"/>
    </source>
</evidence>
<dbReference type="PANTHER" id="PTHR11645:SF53">
    <property type="entry name" value="PYRROLINE-5-CARBOXYLATE REDUCTASE 3"/>
    <property type="match status" value="1"/>
</dbReference>